<sequence length="386" mass="41605">MKSLLSTLLLLFAIVSVGYARPIATSEIAAKSAQGLRLLSLAEGEDPVWKTEAEVLDLLRAGKNFFDVTDTYELETKLRAQTGSAAKVVSDVLRATYAAPSKQTQVRAILGTLTTTNMQSYLNTLTAFNNRYYRSTTGVSASNWILSTVQGFATQYGRSDVVAQQVTHSFQQPSVVVRIPGSNPSAPRVLLGSHMDSINLSNPTNGRAPGADDDGTGAVNLLEAYRALLQGNFRPTNPVEFHWYAGEEAGLLGSQAIAANYKSTGVQVKAHLNLDMTGYYKPGTAEVMALAPDYADSGLNEFMKLLITAYSRIPWANDLACGYACSDHASWNRQGFPTAYPFEAVTGNDNPTIHSASDTTSVNGFSWTHSLEFAKIAAAFAYELGI</sequence>
<feature type="signal peptide" evidence="9">
    <location>
        <begin position="1"/>
        <end position="20"/>
    </location>
</feature>
<gene>
    <name evidence="11" type="ORF">EST38_g4481</name>
</gene>
<dbReference type="EMBL" id="SDEE01000110">
    <property type="protein sequence ID" value="RXW21365.1"/>
    <property type="molecule type" value="Genomic_DNA"/>
</dbReference>
<dbReference type="GO" id="GO:0006508">
    <property type="term" value="P:proteolysis"/>
    <property type="evidence" value="ECO:0007669"/>
    <property type="project" value="UniProtKB-KW"/>
</dbReference>
<organism evidence="11 12">
    <name type="scientific">Candolleomyces aberdarensis</name>
    <dbReference type="NCBI Taxonomy" id="2316362"/>
    <lineage>
        <taxon>Eukaryota</taxon>
        <taxon>Fungi</taxon>
        <taxon>Dikarya</taxon>
        <taxon>Basidiomycota</taxon>
        <taxon>Agaricomycotina</taxon>
        <taxon>Agaricomycetes</taxon>
        <taxon>Agaricomycetidae</taxon>
        <taxon>Agaricales</taxon>
        <taxon>Agaricineae</taxon>
        <taxon>Psathyrellaceae</taxon>
        <taxon>Candolleomyces</taxon>
    </lineage>
</organism>
<dbReference type="STRING" id="2316362.A0A4Q2DR47"/>
<dbReference type="Gene3D" id="3.40.630.10">
    <property type="entry name" value="Zn peptidases"/>
    <property type="match status" value="1"/>
</dbReference>
<accession>A0A4Q2DR47</accession>
<dbReference type="CDD" id="cd03879">
    <property type="entry name" value="M28_AAP"/>
    <property type="match status" value="1"/>
</dbReference>
<keyword evidence="12" id="KW-1185">Reference proteome</keyword>
<feature type="domain" description="Peptidase M28" evidence="10">
    <location>
        <begin position="175"/>
        <end position="380"/>
    </location>
</feature>
<dbReference type="InterPro" id="IPR007484">
    <property type="entry name" value="Peptidase_M28"/>
</dbReference>
<evidence type="ECO:0000259" key="10">
    <source>
        <dbReference type="Pfam" id="PF04389"/>
    </source>
</evidence>
<evidence type="ECO:0000256" key="7">
    <source>
        <dbReference type="ARBA" id="ARBA00022833"/>
    </source>
</evidence>
<dbReference type="EC" id="3.4.-.-" evidence="9"/>
<keyword evidence="6 9" id="KW-0378">Hydrolase</keyword>
<protein>
    <recommendedName>
        <fullName evidence="9">Peptide hydrolase</fullName>
        <ecNumber evidence="9">3.4.-.-</ecNumber>
    </recommendedName>
</protein>
<comment type="cofactor">
    <cofactor evidence="1">
        <name>Zn(2+)</name>
        <dbReference type="ChEBI" id="CHEBI:29105"/>
    </cofactor>
</comment>
<evidence type="ECO:0000256" key="1">
    <source>
        <dbReference type="ARBA" id="ARBA00001947"/>
    </source>
</evidence>
<evidence type="ECO:0000256" key="5">
    <source>
        <dbReference type="ARBA" id="ARBA00022729"/>
    </source>
</evidence>
<keyword evidence="7 9" id="KW-0862">Zinc</keyword>
<dbReference type="SUPFAM" id="SSF53187">
    <property type="entry name" value="Zn-dependent exopeptidases"/>
    <property type="match status" value="1"/>
</dbReference>
<comment type="caution">
    <text evidence="11">The sequence shown here is derived from an EMBL/GenBank/DDBJ whole genome shotgun (WGS) entry which is preliminary data.</text>
</comment>
<evidence type="ECO:0000256" key="4">
    <source>
        <dbReference type="ARBA" id="ARBA00022723"/>
    </source>
</evidence>
<proteinExistence type="inferred from homology"/>
<reference evidence="11 12" key="1">
    <citation type="submission" date="2019-01" db="EMBL/GenBank/DDBJ databases">
        <title>Draft genome sequence of Psathyrella aberdarensis IHI B618.</title>
        <authorList>
            <person name="Buettner E."/>
            <person name="Kellner H."/>
        </authorList>
    </citation>
    <scope>NUCLEOTIDE SEQUENCE [LARGE SCALE GENOMIC DNA]</scope>
    <source>
        <strain evidence="11 12">IHI B618</strain>
    </source>
</reference>
<dbReference type="PANTHER" id="PTHR12147">
    <property type="entry name" value="METALLOPEPTIDASE M28 FAMILY MEMBER"/>
    <property type="match status" value="1"/>
</dbReference>
<dbReference type="Proteomes" id="UP000290288">
    <property type="component" value="Unassembled WGS sequence"/>
</dbReference>
<name>A0A4Q2DR47_9AGAR</name>
<dbReference type="InterPro" id="IPR045175">
    <property type="entry name" value="M28_fam"/>
</dbReference>
<dbReference type="Pfam" id="PF04389">
    <property type="entry name" value="Peptidase_M28"/>
    <property type="match status" value="1"/>
</dbReference>
<keyword evidence="3 9" id="KW-0645">Protease</keyword>
<keyword evidence="2" id="KW-0031">Aminopeptidase</keyword>
<dbReference type="AlphaFoldDB" id="A0A4Q2DR47"/>
<keyword evidence="5 9" id="KW-0732">Signal</keyword>
<dbReference type="GO" id="GO:0004177">
    <property type="term" value="F:aminopeptidase activity"/>
    <property type="evidence" value="ECO:0007669"/>
    <property type="project" value="UniProtKB-KW"/>
</dbReference>
<comment type="similarity">
    <text evidence="8">Belongs to the peptidase M28 family. M28E subfamily.</text>
</comment>
<keyword evidence="4 9" id="KW-0479">Metal-binding</keyword>
<evidence type="ECO:0000313" key="11">
    <source>
        <dbReference type="EMBL" id="RXW21365.1"/>
    </source>
</evidence>
<evidence type="ECO:0000256" key="8">
    <source>
        <dbReference type="ARBA" id="ARBA00043962"/>
    </source>
</evidence>
<evidence type="ECO:0000256" key="6">
    <source>
        <dbReference type="ARBA" id="ARBA00022801"/>
    </source>
</evidence>
<dbReference type="OrthoDB" id="2214at2759"/>
<dbReference type="GO" id="GO:0046872">
    <property type="term" value="F:metal ion binding"/>
    <property type="evidence" value="ECO:0007669"/>
    <property type="project" value="UniProtKB-KW"/>
</dbReference>
<evidence type="ECO:0000256" key="2">
    <source>
        <dbReference type="ARBA" id="ARBA00022438"/>
    </source>
</evidence>
<dbReference type="GO" id="GO:0008235">
    <property type="term" value="F:metalloexopeptidase activity"/>
    <property type="evidence" value="ECO:0007669"/>
    <property type="project" value="InterPro"/>
</dbReference>
<feature type="chain" id="PRO_5021040046" description="Peptide hydrolase" evidence="9">
    <location>
        <begin position="21"/>
        <end position="386"/>
    </location>
</feature>
<evidence type="ECO:0000256" key="3">
    <source>
        <dbReference type="ARBA" id="ARBA00022670"/>
    </source>
</evidence>
<evidence type="ECO:0000313" key="12">
    <source>
        <dbReference type="Proteomes" id="UP000290288"/>
    </source>
</evidence>
<dbReference type="PANTHER" id="PTHR12147:SF56">
    <property type="entry name" value="AMINOPEPTIDASE YDR415C-RELATED"/>
    <property type="match status" value="1"/>
</dbReference>
<evidence type="ECO:0000256" key="9">
    <source>
        <dbReference type="RuleBase" id="RU361240"/>
    </source>
</evidence>